<sequence length="353" mass="40836">MGVTYLESVVLYLLKTIKGERTIYSLYHLFQGKRSSQTIQDAHLYQITPYFQVFPSVTRESLERMVKSLRDRNLVKEAAESKVIVTEYGMETLERSLKEKPLPVFMNGWKYHQTTEPFWERLTLLVQVCSNLVHHESSYIPVRNKKDTLFWVKQYISKQGINRYILAERLYMELASALDHENTRPELVVLRLTGYKKIGLTITQAAEMAGLEPSHYHFEFLNTLHAMLDTVLEKASDYPLLSGLVSQGEREVPLTLSTDKTYGLIQKGYSLEEIAAARNLKQSTIEDHVVEIVLSIKGFNIDAYVSPEKQKKILQAARDNSARKLKQIKERVSDATYFEIRLVMAKYGEEQWN</sequence>
<dbReference type="PIRSF" id="PIRSF021350">
    <property type="entry name" value="UCP021350"/>
    <property type="match status" value="1"/>
</dbReference>
<dbReference type="EMBL" id="RSFW01000015">
    <property type="protein sequence ID" value="RSD26461.1"/>
    <property type="molecule type" value="Genomic_DNA"/>
</dbReference>
<evidence type="ECO:0000313" key="2">
    <source>
        <dbReference type="EMBL" id="RSD26461.1"/>
    </source>
</evidence>
<dbReference type="Pfam" id="PF14493">
    <property type="entry name" value="HTH_40"/>
    <property type="match status" value="1"/>
</dbReference>
<name>A0A427TQB4_9BACI</name>
<dbReference type="InterPro" id="IPR029491">
    <property type="entry name" value="Helicase_HTH"/>
</dbReference>
<proteinExistence type="predicted"/>
<organism evidence="2 3">
    <name type="scientific">Mesobacillus subterraneus</name>
    <dbReference type="NCBI Taxonomy" id="285983"/>
    <lineage>
        <taxon>Bacteria</taxon>
        <taxon>Bacillati</taxon>
        <taxon>Bacillota</taxon>
        <taxon>Bacilli</taxon>
        <taxon>Bacillales</taxon>
        <taxon>Bacillaceae</taxon>
        <taxon>Mesobacillus</taxon>
    </lineage>
</organism>
<comment type="caution">
    <text evidence="2">The sequence shown here is derived from an EMBL/GenBank/DDBJ whole genome shotgun (WGS) entry which is preliminary data.</text>
</comment>
<dbReference type="Proteomes" id="UP000279911">
    <property type="component" value="Unassembled WGS sequence"/>
</dbReference>
<dbReference type="Gene3D" id="1.10.10.1390">
    <property type="entry name" value="ATP-dependent DNA helicase RecQ"/>
    <property type="match status" value="1"/>
</dbReference>
<reference evidence="3" key="1">
    <citation type="submission" date="2018-12" db="EMBL/GenBank/DDBJ databases">
        <title>Bacillus chawlae sp. nov., Bacillus glennii sp. nov., and Bacillus saganii sp. nov. Isolated from the Vehicle Assembly Building at Kennedy Space Center where the Viking Spacecraft were Assembled.</title>
        <authorList>
            <person name="Seuylemezian A."/>
            <person name="Vaishampayan P."/>
        </authorList>
    </citation>
    <scope>NUCLEOTIDE SEQUENCE [LARGE SCALE GENOMIC DNA]</scope>
    <source>
        <strain evidence="3">DSM 13966</strain>
    </source>
</reference>
<gene>
    <name evidence="2" type="ORF">EJA10_13730</name>
</gene>
<accession>A0A427TQB4</accession>
<protein>
    <submittedName>
        <fullName evidence="2">RQC domain-containing protein</fullName>
    </submittedName>
</protein>
<dbReference type="AlphaFoldDB" id="A0A427TQB4"/>
<dbReference type="InterPro" id="IPR008308">
    <property type="entry name" value="YpbB-like"/>
</dbReference>
<feature type="domain" description="Helicase Helix-turn-helix" evidence="1">
    <location>
        <begin position="257"/>
        <end position="344"/>
    </location>
</feature>
<evidence type="ECO:0000259" key="1">
    <source>
        <dbReference type="Pfam" id="PF14493"/>
    </source>
</evidence>
<evidence type="ECO:0000313" key="3">
    <source>
        <dbReference type="Proteomes" id="UP000279911"/>
    </source>
</evidence>